<dbReference type="AlphaFoldDB" id="A0A6L5QMY0"/>
<proteinExistence type="predicted"/>
<dbReference type="EMBL" id="WKJM01000030">
    <property type="protein sequence ID" value="MRX11173.1"/>
    <property type="molecule type" value="Genomic_DNA"/>
</dbReference>
<evidence type="ECO:0000313" key="1">
    <source>
        <dbReference type="EMBL" id="MRX11173.1"/>
    </source>
</evidence>
<comment type="caution">
    <text evidence="1">The sequence shown here is derived from an EMBL/GenBank/DDBJ whole genome shotgun (WGS) entry which is preliminary data.</text>
</comment>
<name>A0A6L5QMY0_9BURK</name>
<evidence type="ECO:0008006" key="3">
    <source>
        <dbReference type="Google" id="ProtNLM"/>
    </source>
</evidence>
<dbReference type="RefSeq" id="WP_154369377.1">
    <property type="nucleotide sequence ID" value="NZ_WKJM01000030.1"/>
</dbReference>
<protein>
    <recommendedName>
        <fullName evidence="3">Esterase</fullName>
    </recommendedName>
</protein>
<organism evidence="1 2">
    <name type="scientific">Duganella alba</name>
    <dbReference type="NCBI Taxonomy" id="2666081"/>
    <lineage>
        <taxon>Bacteria</taxon>
        <taxon>Pseudomonadati</taxon>
        <taxon>Pseudomonadota</taxon>
        <taxon>Betaproteobacteria</taxon>
        <taxon>Burkholderiales</taxon>
        <taxon>Oxalobacteraceae</taxon>
        <taxon>Telluria group</taxon>
        <taxon>Duganella</taxon>
    </lineage>
</organism>
<accession>A0A6L5QMY0</accession>
<evidence type="ECO:0000313" key="2">
    <source>
        <dbReference type="Proteomes" id="UP000481037"/>
    </source>
</evidence>
<gene>
    <name evidence="1" type="ORF">GJ697_25440</name>
</gene>
<keyword evidence="2" id="KW-1185">Reference proteome</keyword>
<dbReference type="Gene3D" id="3.40.50.1820">
    <property type="entry name" value="alpha/beta hydrolase"/>
    <property type="match status" value="1"/>
</dbReference>
<sequence>MARRPSGGCARWGGASNGGVWAASMALRNPGMFGTAFVMSPGVPPAQHGAARPLSRFYVSAGDLEPSFRDNARRVAEDIVQRGGVATFAAYPSGHDYWMWGRIMLDNTRDWLNP</sequence>
<dbReference type="InterPro" id="IPR029058">
    <property type="entry name" value="AB_hydrolase_fold"/>
</dbReference>
<reference evidence="1 2" key="1">
    <citation type="submission" date="2019-11" db="EMBL/GenBank/DDBJ databases">
        <title>Novel species isolated from a subtropical stream in China.</title>
        <authorList>
            <person name="Lu H."/>
        </authorList>
    </citation>
    <scope>NUCLEOTIDE SEQUENCE [LARGE SCALE GENOMIC DNA]</scope>
    <source>
        <strain evidence="1 2">FT25W</strain>
    </source>
</reference>
<dbReference type="Proteomes" id="UP000481037">
    <property type="component" value="Unassembled WGS sequence"/>
</dbReference>
<dbReference type="SUPFAM" id="SSF53474">
    <property type="entry name" value="alpha/beta-Hydrolases"/>
    <property type="match status" value="1"/>
</dbReference>